<evidence type="ECO:0000313" key="4">
    <source>
        <dbReference type="Proteomes" id="UP000580250"/>
    </source>
</evidence>
<comment type="caution">
    <text evidence="3">The sequence shown here is derived from an EMBL/GenBank/DDBJ whole genome shotgun (WGS) entry which is preliminary data.</text>
</comment>
<organism evidence="3 4">
    <name type="scientific">Meloidogyne enterolobii</name>
    <name type="common">Root-knot nematode worm</name>
    <name type="synonym">Meloidogyne mayaguensis</name>
    <dbReference type="NCBI Taxonomy" id="390850"/>
    <lineage>
        <taxon>Eukaryota</taxon>
        <taxon>Metazoa</taxon>
        <taxon>Ecdysozoa</taxon>
        <taxon>Nematoda</taxon>
        <taxon>Chromadorea</taxon>
        <taxon>Rhabditida</taxon>
        <taxon>Tylenchina</taxon>
        <taxon>Tylenchomorpha</taxon>
        <taxon>Tylenchoidea</taxon>
        <taxon>Meloidogynidae</taxon>
        <taxon>Meloidogyninae</taxon>
        <taxon>Meloidogyne</taxon>
    </lineage>
</organism>
<evidence type="ECO:0000313" key="3">
    <source>
        <dbReference type="EMBL" id="CAD2170848.1"/>
    </source>
</evidence>
<protein>
    <submittedName>
        <fullName evidence="3">Uncharacterized protein</fullName>
    </submittedName>
</protein>
<feature type="chain" id="PRO_5035677539" evidence="1">
    <location>
        <begin position="26"/>
        <end position="65"/>
    </location>
</feature>
<keyword evidence="1" id="KW-0732">Signal</keyword>
<dbReference type="EMBL" id="CAJEWN010000174">
    <property type="protein sequence ID" value="CAD2170848.1"/>
    <property type="molecule type" value="Genomic_DNA"/>
</dbReference>
<dbReference type="AlphaFoldDB" id="A0A6V7V8V1"/>
<accession>A0A6V7V8V1</accession>
<gene>
    <name evidence="2" type="ORF">MENT_LOCUS18330</name>
    <name evidence="3" type="ORF">MENT_LOCUS22279</name>
</gene>
<evidence type="ECO:0000256" key="1">
    <source>
        <dbReference type="SAM" id="SignalP"/>
    </source>
</evidence>
<reference evidence="3 4" key="1">
    <citation type="submission" date="2020-08" db="EMBL/GenBank/DDBJ databases">
        <authorList>
            <person name="Koutsovoulos G."/>
            <person name="Danchin GJ E."/>
        </authorList>
    </citation>
    <scope>NUCLEOTIDE SEQUENCE [LARGE SCALE GENOMIC DNA]</scope>
</reference>
<sequence>MMKLNLIFCILVLIAIIFYVNEIEARAKYADPSDVQGCGTGCCVGVDTVTCDTGKQSCNCDLCTC</sequence>
<feature type="signal peptide" evidence="1">
    <location>
        <begin position="1"/>
        <end position="25"/>
    </location>
</feature>
<name>A0A6V7V8V1_MELEN</name>
<dbReference type="Proteomes" id="UP000580250">
    <property type="component" value="Unassembled WGS sequence"/>
</dbReference>
<proteinExistence type="predicted"/>
<dbReference type="EMBL" id="CAJEWN010000123">
    <property type="protein sequence ID" value="CAD2167058.1"/>
    <property type="molecule type" value="Genomic_DNA"/>
</dbReference>
<evidence type="ECO:0000313" key="2">
    <source>
        <dbReference type="EMBL" id="CAD2167058.1"/>
    </source>
</evidence>